<dbReference type="Gene3D" id="1.10.357.10">
    <property type="entry name" value="Tetracycline Repressor, domain 2"/>
    <property type="match status" value="1"/>
</dbReference>
<dbReference type="PROSITE" id="PS50977">
    <property type="entry name" value="HTH_TETR_2"/>
    <property type="match status" value="1"/>
</dbReference>
<dbReference type="InterPro" id="IPR036271">
    <property type="entry name" value="Tet_transcr_reg_TetR-rel_C_sf"/>
</dbReference>
<dbReference type="InterPro" id="IPR009057">
    <property type="entry name" value="Homeodomain-like_sf"/>
</dbReference>
<dbReference type="RefSeq" id="WP_257893023.1">
    <property type="nucleotide sequence ID" value="NZ_JAIMBW010000001.1"/>
</dbReference>
<feature type="DNA-binding region" description="H-T-H motif" evidence="4">
    <location>
        <begin position="37"/>
        <end position="56"/>
    </location>
</feature>
<evidence type="ECO:0000313" key="6">
    <source>
        <dbReference type="EMBL" id="QXL86057.1"/>
    </source>
</evidence>
<dbReference type="InterPro" id="IPR001647">
    <property type="entry name" value="HTH_TetR"/>
</dbReference>
<dbReference type="EMBL" id="CP078073">
    <property type="protein sequence ID" value="QXL86057.1"/>
    <property type="molecule type" value="Genomic_DNA"/>
</dbReference>
<dbReference type="PANTHER" id="PTHR47506">
    <property type="entry name" value="TRANSCRIPTIONAL REGULATORY PROTEIN"/>
    <property type="match status" value="1"/>
</dbReference>
<evidence type="ECO:0000256" key="2">
    <source>
        <dbReference type="ARBA" id="ARBA00023125"/>
    </source>
</evidence>
<evidence type="ECO:0000256" key="3">
    <source>
        <dbReference type="ARBA" id="ARBA00023163"/>
    </source>
</evidence>
<name>A0A975TRX3_9RHOB</name>
<protein>
    <submittedName>
        <fullName evidence="6">TetR/AcrR family transcriptional regulator</fullName>
    </submittedName>
</protein>
<evidence type="ECO:0000256" key="1">
    <source>
        <dbReference type="ARBA" id="ARBA00023015"/>
    </source>
</evidence>
<evidence type="ECO:0000259" key="5">
    <source>
        <dbReference type="PROSITE" id="PS50977"/>
    </source>
</evidence>
<evidence type="ECO:0000313" key="7">
    <source>
        <dbReference type="Proteomes" id="UP000693972"/>
    </source>
</evidence>
<keyword evidence="3" id="KW-0804">Transcription</keyword>
<dbReference type="SUPFAM" id="SSF46689">
    <property type="entry name" value="Homeodomain-like"/>
    <property type="match status" value="1"/>
</dbReference>
<sequence length="200" mass="21986">MTDTEKPTRGRPRTMDEAAVLDVAVSAYQRADPADVSVNAICQMASISKPSLYRAFGNEDGLTLASLDRYAERVLGDLFAILQRNQALDPTLDALIDFALNDQRLETGCLFYKMRAGKHRLGPKTRQRVEEIDAAAVHAFETYLKGQQDAGAWASDQPTALIARYLMEQIGLALTQRATQEDLAGIRSSLTLALSVIRKA</sequence>
<reference evidence="6 7" key="1">
    <citation type="submission" date="2021-07" db="EMBL/GenBank/DDBJ databases">
        <title>Karlodiniumbacter phycospheric gen. nov., sp. nov., a phycosphere bacterium isolated from karlodinium veneficum.</title>
        <authorList>
            <person name="Peng Y."/>
            <person name="Jiang L."/>
            <person name="Lee J."/>
        </authorList>
    </citation>
    <scope>NUCLEOTIDE SEQUENCE</scope>
    <source>
        <strain evidence="6 7">N5</strain>
    </source>
</reference>
<dbReference type="EMBL" id="JAIMBW010000001">
    <property type="protein sequence ID" value="MBY4893327.1"/>
    <property type="molecule type" value="Genomic_DNA"/>
</dbReference>
<feature type="domain" description="HTH tetR-type" evidence="5">
    <location>
        <begin position="14"/>
        <end position="74"/>
    </location>
</feature>
<accession>A0A975TRX3</accession>
<evidence type="ECO:0000256" key="4">
    <source>
        <dbReference type="PROSITE-ProRule" id="PRU00335"/>
    </source>
</evidence>
<dbReference type="AlphaFoldDB" id="A0A975TRX3"/>
<dbReference type="SUPFAM" id="SSF48498">
    <property type="entry name" value="Tetracyclin repressor-like, C-terminal domain"/>
    <property type="match status" value="1"/>
</dbReference>
<keyword evidence="2 4" id="KW-0238">DNA-binding</keyword>
<keyword evidence="7" id="KW-1185">Reference proteome</keyword>
<dbReference type="Gene3D" id="1.10.10.60">
    <property type="entry name" value="Homeodomain-like"/>
    <property type="match status" value="1"/>
</dbReference>
<gene>
    <name evidence="6" type="ORF">KUL25_11185</name>
</gene>
<dbReference type="Proteomes" id="UP000693972">
    <property type="component" value="Unassembled WGS sequence"/>
</dbReference>
<keyword evidence="1" id="KW-0805">Transcription regulation</keyword>
<dbReference type="PANTHER" id="PTHR47506:SF1">
    <property type="entry name" value="HTH-TYPE TRANSCRIPTIONAL REGULATOR YJDC"/>
    <property type="match status" value="1"/>
</dbReference>
<organism evidence="6">
    <name type="scientific">Gymnodinialimonas phycosphaerae</name>
    <dbReference type="NCBI Taxonomy" id="2841589"/>
    <lineage>
        <taxon>Bacteria</taxon>
        <taxon>Pseudomonadati</taxon>
        <taxon>Pseudomonadota</taxon>
        <taxon>Alphaproteobacteria</taxon>
        <taxon>Rhodobacterales</taxon>
        <taxon>Paracoccaceae</taxon>
        <taxon>Gymnodinialimonas</taxon>
    </lineage>
</organism>
<dbReference type="GO" id="GO:0003677">
    <property type="term" value="F:DNA binding"/>
    <property type="evidence" value="ECO:0007669"/>
    <property type="project" value="UniProtKB-UniRule"/>
</dbReference>
<proteinExistence type="predicted"/>